<feature type="chain" id="PRO_5029484041" evidence="1">
    <location>
        <begin position="21"/>
        <end position="67"/>
    </location>
</feature>
<dbReference type="Proteomes" id="UP000554482">
    <property type="component" value="Unassembled WGS sequence"/>
</dbReference>
<name>A0A7J6V1N2_THATH</name>
<comment type="caution">
    <text evidence="2">The sequence shown here is derived from an EMBL/GenBank/DDBJ whole genome shotgun (WGS) entry which is preliminary data.</text>
</comment>
<organism evidence="2 3">
    <name type="scientific">Thalictrum thalictroides</name>
    <name type="common">Rue-anemone</name>
    <name type="synonym">Anemone thalictroides</name>
    <dbReference type="NCBI Taxonomy" id="46969"/>
    <lineage>
        <taxon>Eukaryota</taxon>
        <taxon>Viridiplantae</taxon>
        <taxon>Streptophyta</taxon>
        <taxon>Embryophyta</taxon>
        <taxon>Tracheophyta</taxon>
        <taxon>Spermatophyta</taxon>
        <taxon>Magnoliopsida</taxon>
        <taxon>Ranunculales</taxon>
        <taxon>Ranunculaceae</taxon>
        <taxon>Thalictroideae</taxon>
        <taxon>Thalictrum</taxon>
    </lineage>
</organism>
<feature type="signal peptide" evidence="1">
    <location>
        <begin position="1"/>
        <end position="20"/>
    </location>
</feature>
<evidence type="ECO:0000313" key="2">
    <source>
        <dbReference type="EMBL" id="KAF5178896.1"/>
    </source>
</evidence>
<dbReference type="AlphaFoldDB" id="A0A7J6V1N2"/>
<proteinExistence type="predicted"/>
<evidence type="ECO:0000256" key="1">
    <source>
        <dbReference type="SAM" id="SignalP"/>
    </source>
</evidence>
<protein>
    <submittedName>
        <fullName evidence="2">Uncharacterized protein</fullName>
    </submittedName>
</protein>
<dbReference type="EMBL" id="JABWDY010039443">
    <property type="protein sequence ID" value="KAF5178896.1"/>
    <property type="molecule type" value="Genomic_DNA"/>
</dbReference>
<sequence length="67" mass="7247">MWSIFRPILSINLVPAAILAAASAPAIFEHDHLNATNGFASPSLGIKIPIQLFQDIKYLVISMGLDL</sequence>
<keyword evidence="3" id="KW-1185">Reference proteome</keyword>
<reference evidence="2 3" key="1">
    <citation type="submission" date="2020-06" db="EMBL/GenBank/DDBJ databases">
        <title>Transcriptomic and genomic resources for Thalictrum thalictroides and T. hernandezii: Facilitating candidate gene discovery in an emerging model plant lineage.</title>
        <authorList>
            <person name="Arias T."/>
            <person name="Riano-Pachon D.M."/>
            <person name="Di Stilio V.S."/>
        </authorList>
    </citation>
    <scope>NUCLEOTIDE SEQUENCE [LARGE SCALE GENOMIC DNA]</scope>
    <source>
        <strain evidence="3">cv. WT478/WT964</strain>
        <tissue evidence="2">Leaves</tissue>
    </source>
</reference>
<accession>A0A7J6V1N2</accession>
<keyword evidence="1" id="KW-0732">Signal</keyword>
<evidence type="ECO:0000313" key="3">
    <source>
        <dbReference type="Proteomes" id="UP000554482"/>
    </source>
</evidence>
<gene>
    <name evidence="2" type="ORF">FRX31_031516</name>
</gene>